<reference evidence="2 3" key="1">
    <citation type="submission" date="2022-05" db="EMBL/GenBank/DDBJ databases">
        <title>Chromosome-level reference genomes for two strains of Caenorhabditis briggsae: an improved platform for comparative genomics.</title>
        <authorList>
            <person name="Stevens L."/>
            <person name="Andersen E.C."/>
        </authorList>
    </citation>
    <scope>NUCLEOTIDE SEQUENCE [LARGE SCALE GENOMIC DNA]</scope>
    <source>
        <strain evidence="2">QX1410_ONT</strain>
        <tissue evidence="2">Whole-organism</tissue>
    </source>
</reference>
<accession>A0AAE8ZP48</accession>
<proteinExistence type="predicted"/>
<organism evidence="2 3">
    <name type="scientific">Caenorhabditis briggsae</name>
    <dbReference type="NCBI Taxonomy" id="6238"/>
    <lineage>
        <taxon>Eukaryota</taxon>
        <taxon>Metazoa</taxon>
        <taxon>Ecdysozoa</taxon>
        <taxon>Nematoda</taxon>
        <taxon>Chromadorea</taxon>
        <taxon>Rhabditida</taxon>
        <taxon>Rhabditina</taxon>
        <taxon>Rhabditomorpha</taxon>
        <taxon>Rhabditoidea</taxon>
        <taxon>Rhabditidae</taxon>
        <taxon>Peloderinae</taxon>
        <taxon>Caenorhabditis</taxon>
    </lineage>
</organism>
<feature type="transmembrane region" description="Helical" evidence="1">
    <location>
        <begin position="102"/>
        <end position="119"/>
    </location>
</feature>
<feature type="transmembrane region" description="Helical" evidence="1">
    <location>
        <begin position="131"/>
        <end position="150"/>
    </location>
</feature>
<evidence type="ECO:0000313" key="2">
    <source>
        <dbReference type="EMBL" id="ULT81000.1"/>
    </source>
</evidence>
<feature type="transmembrane region" description="Helical" evidence="1">
    <location>
        <begin position="265"/>
        <end position="288"/>
    </location>
</feature>
<sequence>MDSIAFSIKSDDHNTQQFVLDPPMIDLLDSPTMDSPNGSTPTSTMQYPLVLDAFFPAHLTAIQNGMALLMVPVRLQLCYVLFREASLLQGYVFSDFLKAKSLVNAVDGFLQFVFVSLWMVYPPLFWICAPYFEAAVMYLCLVSSFLRFVLFCNRVYTVYHTYVTLITFSRYFFGLFIPFVVLPSFLYGISFLPLCQLLGIVSTSNLEILEFAGQTCFEQLFVNWMPFIETAINSVLCSIIVVQYIRFKSTDPDDYFEPLTKAAQVWWSVRCLWIFLIHIINAILFFVIRYFKNQWIIYAISYHITVISPMLDLLVYDLLLYLGQTMKEDIWVVKKIIADLIEAAETLKEKAMSKHRASVTPIVEIEMENRAPDTENARTTEPVPATA</sequence>
<evidence type="ECO:0000256" key="1">
    <source>
        <dbReference type="SAM" id="Phobius"/>
    </source>
</evidence>
<name>A0AAE8ZP48_CAEBR</name>
<dbReference type="Proteomes" id="UP000827892">
    <property type="component" value="Chromosome X"/>
</dbReference>
<dbReference type="EMBL" id="CP090896">
    <property type="protein sequence ID" value="ULT81000.1"/>
    <property type="molecule type" value="Genomic_DNA"/>
</dbReference>
<feature type="transmembrane region" description="Helical" evidence="1">
    <location>
        <begin position="295"/>
        <end position="316"/>
    </location>
</feature>
<keyword evidence="1" id="KW-0812">Transmembrane</keyword>
<gene>
    <name evidence="2" type="ORF">L3Y34_011098</name>
</gene>
<keyword evidence="1" id="KW-1133">Transmembrane helix</keyword>
<keyword evidence="1" id="KW-0472">Membrane</keyword>
<protein>
    <recommendedName>
        <fullName evidence="4">Transmembrane protein</fullName>
    </recommendedName>
</protein>
<evidence type="ECO:0000313" key="3">
    <source>
        <dbReference type="Proteomes" id="UP000827892"/>
    </source>
</evidence>
<dbReference type="AlphaFoldDB" id="A0AAE8ZP48"/>
<evidence type="ECO:0008006" key="4">
    <source>
        <dbReference type="Google" id="ProtNLM"/>
    </source>
</evidence>